<dbReference type="PANTHER" id="PTHR24300:SF403">
    <property type="entry name" value="CYTOCHROME P450 306A1"/>
    <property type="match status" value="1"/>
</dbReference>
<dbReference type="GO" id="GO:0005737">
    <property type="term" value="C:cytoplasm"/>
    <property type="evidence" value="ECO:0007669"/>
    <property type="project" value="TreeGrafter"/>
</dbReference>
<dbReference type="EMBL" id="QCYY01003575">
    <property type="protein sequence ID" value="ROT62635.1"/>
    <property type="molecule type" value="Genomic_DNA"/>
</dbReference>
<evidence type="ECO:0000256" key="6">
    <source>
        <dbReference type="SAM" id="MobiDB-lite"/>
    </source>
</evidence>
<proteinExistence type="inferred from homology"/>
<dbReference type="STRING" id="6689.A0A3R7MIL5"/>
<dbReference type="PRINTS" id="PR00463">
    <property type="entry name" value="EP450I"/>
</dbReference>
<evidence type="ECO:0000256" key="4">
    <source>
        <dbReference type="ARBA" id="ARBA00023033"/>
    </source>
</evidence>
<accession>A0A3R7MIL5</accession>
<sequence length="768" mass="84854">MLHTFFLPSPSTLTFHPLFPSSPPLRLPSPPHLSSSLFSSPPPILLPSPPYLPSLPPHLPSPLPLPSPFLLLPLPLYLHPLPSYSSPSHLPATSPLSPSPPHLSSHPFPSPTPSPFLPSPPLLHPSSLLLPPQLSSPLLLPFPPLFLPSPPPSLHPPLRSSTPTPRPGPWGWPVLGKLPSRDLPLAEHVKALRRTHGDVISIYIFLCNYNVIRAAFTRLEFSSRPDLFSQKAFTDFTNSGISFSEGLGWQTHRRFALRQLKDLGMGKSSLESAILQEAQCLVEDFGEHLGCPEPLPWSIHVAVLNVIWKLTAGELVSWGSRLALCSLGALGGCDRRYDVADQEIQNFNKLISRSLELFSGAAALYDLFPWLRSVAPGWLEGRTEVGEYLGIVGNIAEDYIDSYLLEMEAQQKEDPSCTLNSSDHFSVSLTSESIMPWDLGQVSRKYTERNVCRRRLGEQNRLVVFCILRDLALPNLPYLEATILECLRVTSLAPLGLAHSAPATRPSRASSFPRDYIDSYLLEMEAQQKEDRAAPVTSLQPTRHSPLLFLPPFSLLPSSPSPVLDLRCGVASLFIAGTLSVSLTLKAIILHLVKYPEIQKKVQEELDDAVCADALPTTQDKMSLPYLEATILECLRVTSLAPLGLAHSAARDTPFEGFVIPKDALIMSHIDCCHTDPAYWERPLDFYPEHFLDDQGKVLSKRDGFLPFSVGRRVCLGEQLANVELFIFTAALLKNFSFSAPEGVEVSPRNLFGEQKFVIERRANSKAV</sequence>
<dbReference type="InterPro" id="IPR017972">
    <property type="entry name" value="Cyt_P450_CS"/>
</dbReference>
<evidence type="ECO:0000313" key="7">
    <source>
        <dbReference type="EMBL" id="ROT62635.1"/>
    </source>
</evidence>
<dbReference type="GO" id="GO:0016712">
    <property type="term" value="F:oxidoreductase activity, acting on paired donors, with incorporation or reduction of molecular oxygen, reduced flavin or flavoprotein as one donor, and incorporation of one atom of oxygen"/>
    <property type="evidence" value="ECO:0007669"/>
    <property type="project" value="TreeGrafter"/>
</dbReference>
<keyword evidence="5" id="KW-0349">Heme</keyword>
<dbReference type="GO" id="GO:0020037">
    <property type="term" value="F:heme binding"/>
    <property type="evidence" value="ECO:0007669"/>
    <property type="project" value="InterPro"/>
</dbReference>
<comment type="caution">
    <text evidence="7">The sequence shown here is derived from an EMBL/GenBank/DDBJ whole genome shotgun (WGS) entry which is preliminary data.</text>
</comment>
<dbReference type="Proteomes" id="UP000283509">
    <property type="component" value="Unassembled WGS sequence"/>
</dbReference>
<gene>
    <name evidence="7" type="ORF">C7M84_019506</name>
</gene>
<evidence type="ECO:0000256" key="2">
    <source>
        <dbReference type="ARBA" id="ARBA00022723"/>
    </source>
</evidence>
<dbReference type="SUPFAM" id="SSF48264">
    <property type="entry name" value="Cytochrome P450"/>
    <property type="match status" value="2"/>
</dbReference>
<keyword evidence="2 5" id="KW-0479">Metal-binding</keyword>
<keyword evidence="3 5" id="KW-0408">Iron</keyword>
<organism evidence="7 8">
    <name type="scientific">Penaeus vannamei</name>
    <name type="common">Whiteleg shrimp</name>
    <name type="synonym">Litopenaeus vannamei</name>
    <dbReference type="NCBI Taxonomy" id="6689"/>
    <lineage>
        <taxon>Eukaryota</taxon>
        <taxon>Metazoa</taxon>
        <taxon>Ecdysozoa</taxon>
        <taxon>Arthropoda</taxon>
        <taxon>Crustacea</taxon>
        <taxon>Multicrustacea</taxon>
        <taxon>Malacostraca</taxon>
        <taxon>Eumalacostraca</taxon>
        <taxon>Eucarida</taxon>
        <taxon>Decapoda</taxon>
        <taxon>Dendrobranchiata</taxon>
        <taxon>Penaeoidea</taxon>
        <taxon>Penaeidae</taxon>
        <taxon>Penaeus</taxon>
    </lineage>
</organism>
<comment type="cofactor">
    <cofactor evidence="5">
        <name>heme</name>
        <dbReference type="ChEBI" id="CHEBI:30413"/>
    </cofactor>
</comment>
<evidence type="ECO:0000256" key="1">
    <source>
        <dbReference type="ARBA" id="ARBA00010617"/>
    </source>
</evidence>
<reference evidence="7 8" key="1">
    <citation type="submission" date="2018-04" db="EMBL/GenBank/DDBJ databases">
        <authorList>
            <person name="Zhang X."/>
            <person name="Yuan J."/>
            <person name="Li F."/>
            <person name="Xiang J."/>
        </authorList>
    </citation>
    <scope>NUCLEOTIDE SEQUENCE [LARGE SCALE GENOMIC DNA]</scope>
    <source>
        <tissue evidence="7">Muscle</tissue>
    </source>
</reference>
<dbReference type="InterPro" id="IPR001128">
    <property type="entry name" value="Cyt_P450"/>
</dbReference>
<keyword evidence="4" id="KW-0560">Oxidoreductase</keyword>
<name>A0A3R7MIL5_PENVA</name>
<comment type="similarity">
    <text evidence="1">Belongs to the cytochrome P450 family.</text>
</comment>
<dbReference type="Gene3D" id="1.10.630.10">
    <property type="entry name" value="Cytochrome P450"/>
    <property type="match status" value="2"/>
</dbReference>
<evidence type="ECO:0000256" key="5">
    <source>
        <dbReference type="PIRSR" id="PIRSR602401-1"/>
    </source>
</evidence>
<evidence type="ECO:0000256" key="3">
    <source>
        <dbReference type="ARBA" id="ARBA00023004"/>
    </source>
</evidence>
<dbReference type="InterPro" id="IPR050182">
    <property type="entry name" value="Cytochrome_P450_fam2"/>
</dbReference>
<protein>
    <submittedName>
        <fullName evidence="7">Cytochrome P450 2L1</fullName>
    </submittedName>
</protein>
<evidence type="ECO:0000313" key="8">
    <source>
        <dbReference type="Proteomes" id="UP000283509"/>
    </source>
</evidence>
<dbReference type="GO" id="GO:0006805">
    <property type="term" value="P:xenobiotic metabolic process"/>
    <property type="evidence" value="ECO:0007669"/>
    <property type="project" value="TreeGrafter"/>
</dbReference>
<dbReference type="PANTHER" id="PTHR24300">
    <property type="entry name" value="CYTOCHROME P450 508A4-RELATED"/>
    <property type="match status" value="1"/>
</dbReference>
<dbReference type="Pfam" id="PF00067">
    <property type="entry name" value="p450"/>
    <property type="match status" value="2"/>
</dbReference>
<dbReference type="PRINTS" id="PR00385">
    <property type="entry name" value="P450"/>
</dbReference>
<dbReference type="OrthoDB" id="1103324at2759"/>
<reference evidence="7 8" key="2">
    <citation type="submission" date="2019-01" db="EMBL/GenBank/DDBJ databases">
        <title>The decoding of complex shrimp genome reveals the adaptation for benthos swimmer, frequently molting mechanism and breeding impact on genome.</title>
        <authorList>
            <person name="Sun Y."/>
            <person name="Gao Y."/>
            <person name="Yu Y."/>
        </authorList>
    </citation>
    <scope>NUCLEOTIDE SEQUENCE [LARGE SCALE GENOMIC DNA]</scope>
    <source>
        <tissue evidence="7">Muscle</tissue>
    </source>
</reference>
<feature type="compositionally biased region" description="Low complexity" evidence="6">
    <location>
        <begin position="89"/>
        <end position="107"/>
    </location>
</feature>
<dbReference type="InterPro" id="IPR002401">
    <property type="entry name" value="Cyt_P450_E_grp-I"/>
</dbReference>
<feature type="binding site" description="axial binding residue" evidence="5">
    <location>
        <position position="715"/>
    </location>
    <ligand>
        <name>heme</name>
        <dbReference type="ChEBI" id="CHEBI:30413"/>
    </ligand>
    <ligandPart>
        <name>Fe</name>
        <dbReference type="ChEBI" id="CHEBI:18248"/>
    </ligandPart>
</feature>
<dbReference type="GO" id="GO:0006082">
    <property type="term" value="P:organic acid metabolic process"/>
    <property type="evidence" value="ECO:0007669"/>
    <property type="project" value="TreeGrafter"/>
</dbReference>
<keyword evidence="4" id="KW-0503">Monooxygenase</keyword>
<dbReference type="GO" id="GO:0008395">
    <property type="term" value="F:steroid hydroxylase activity"/>
    <property type="evidence" value="ECO:0007669"/>
    <property type="project" value="TreeGrafter"/>
</dbReference>
<dbReference type="AlphaFoldDB" id="A0A3R7MIL5"/>
<feature type="region of interest" description="Disordered" evidence="6">
    <location>
        <begin position="89"/>
        <end position="113"/>
    </location>
</feature>
<dbReference type="InterPro" id="IPR036396">
    <property type="entry name" value="Cyt_P450_sf"/>
</dbReference>
<dbReference type="PROSITE" id="PS00086">
    <property type="entry name" value="CYTOCHROME_P450"/>
    <property type="match status" value="1"/>
</dbReference>
<keyword evidence="8" id="KW-1185">Reference proteome</keyword>
<dbReference type="GO" id="GO:0005506">
    <property type="term" value="F:iron ion binding"/>
    <property type="evidence" value="ECO:0007669"/>
    <property type="project" value="InterPro"/>
</dbReference>